<gene>
    <name evidence="1" type="ORF">FG383_08400</name>
</gene>
<dbReference type="EMBL" id="VDGG01000014">
    <property type="protein sequence ID" value="TQR15603.1"/>
    <property type="molecule type" value="Genomic_DNA"/>
</dbReference>
<accession>A0A544TDS2</accession>
<evidence type="ECO:0000313" key="1">
    <source>
        <dbReference type="EMBL" id="TQR15603.1"/>
    </source>
</evidence>
<dbReference type="Pfam" id="PF11337">
    <property type="entry name" value="DUF3139"/>
    <property type="match status" value="1"/>
</dbReference>
<organism evidence="1 2">
    <name type="scientific">Psychrobacillus soli</name>
    <dbReference type="NCBI Taxonomy" id="1543965"/>
    <lineage>
        <taxon>Bacteria</taxon>
        <taxon>Bacillati</taxon>
        <taxon>Bacillota</taxon>
        <taxon>Bacilli</taxon>
        <taxon>Bacillales</taxon>
        <taxon>Bacillaceae</taxon>
        <taxon>Psychrobacillus</taxon>
    </lineage>
</organism>
<dbReference type="InterPro" id="IPR021486">
    <property type="entry name" value="DUF3139"/>
</dbReference>
<dbReference type="RefSeq" id="WP_142606827.1">
    <property type="nucleotide sequence ID" value="NZ_VDGG01000014.1"/>
</dbReference>
<dbReference type="AlphaFoldDB" id="A0A544TDS2"/>
<evidence type="ECO:0000313" key="2">
    <source>
        <dbReference type="Proteomes" id="UP000318937"/>
    </source>
</evidence>
<reference evidence="1 2" key="1">
    <citation type="submission" date="2019-05" db="EMBL/GenBank/DDBJ databases">
        <title>Psychrobacillus vulpis sp. nov., a new species isolated from feces of a red fox that inhabits in The Tablas de Daimiel Natural Park, Albacete, Spain.</title>
        <authorList>
            <person name="Rodriguez M."/>
            <person name="Reina J.C."/>
            <person name="Bejar V."/>
            <person name="Llamas I."/>
        </authorList>
    </citation>
    <scope>NUCLEOTIDE SEQUENCE [LARGE SCALE GENOMIC DNA]</scope>
    <source>
        <strain evidence="1 2">NHI-2</strain>
    </source>
</reference>
<dbReference type="Proteomes" id="UP000318937">
    <property type="component" value="Unassembled WGS sequence"/>
</dbReference>
<protein>
    <submittedName>
        <fullName evidence="1">DUF3139 domain-containing protein</fullName>
    </submittedName>
</protein>
<comment type="caution">
    <text evidence="1">The sequence shown here is derived from an EMBL/GenBank/DDBJ whole genome shotgun (WGS) entry which is preliminary data.</text>
</comment>
<proteinExistence type="predicted"/>
<sequence>MRRTKRIIKITLLVILIGLVIVPLVSVQVNKYIYKNRVTTYLIEDKGYKEEDIESIEGKWGFKLPAYYTVVTFKNEPHVEYTYFAHDKDVFQFNYNIIDEGKKEGIKEEDLKNFNPRY</sequence>
<keyword evidence="2" id="KW-1185">Reference proteome</keyword>
<name>A0A544TDS2_9BACI</name>
<dbReference type="OrthoDB" id="2738731at2"/>